<protein>
    <submittedName>
        <fullName evidence="5">Co-chaperone YbbN</fullName>
    </submittedName>
</protein>
<dbReference type="SUPFAM" id="SSF52833">
    <property type="entry name" value="Thioredoxin-like"/>
    <property type="match status" value="1"/>
</dbReference>
<evidence type="ECO:0000313" key="6">
    <source>
        <dbReference type="Proteomes" id="UP001575652"/>
    </source>
</evidence>
<organism evidence="5 6">
    <name type="scientific">Arthrobacter halodurans</name>
    <dbReference type="NCBI Taxonomy" id="516699"/>
    <lineage>
        <taxon>Bacteria</taxon>
        <taxon>Bacillati</taxon>
        <taxon>Actinomycetota</taxon>
        <taxon>Actinomycetes</taxon>
        <taxon>Micrococcales</taxon>
        <taxon>Micrococcaceae</taxon>
        <taxon>Arthrobacter</taxon>
    </lineage>
</organism>
<feature type="region of interest" description="Disordered" evidence="3">
    <location>
        <begin position="21"/>
        <end position="53"/>
    </location>
</feature>
<proteinExistence type="inferred from homology"/>
<comment type="caution">
    <text evidence="5">The sequence shown here is derived from an EMBL/GenBank/DDBJ whole genome shotgun (WGS) entry which is preliminary data.</text>
</comment>
<dbReference type="Proteomes" id="UP001575652">
    <property type="component" value="Unassembled WGS sequence"/>
</dbReference>
<dbReference type="PANTHER" id="PTHR45663:SF11">
    <property type="entry name" value="GEO12009P1"/>
    <property type="match status" value="1"/>
</dbReference>
<feature type="domain" description="Thioredoxin" evidence="4">
    <location>
        <begin position="59"/>
        <end position="158"/>
    </location>
</feature>
<evidence type="ECO:0000256" key="1">
    <source>
        <dbReference type="ARBA" id="ARBA00008987"/>
    </source>
</evidence>
<dbReference type="Gene3D" id="3.40.30.10">
    <property type="entry name" value="Glutaredoxin"/>
    <property type="match status" value="1"/>
</dbReference>
<dbReference type="InterPro" id="IPR013766">
    <property type="entry name" value="Thioredoxin_domain"/>
</dbReference>
<dbReference type="InterPro" id="IPR036249">
    <property type="entry name" value="Thioredoxin-like_sf"/>
</dbReference>
<dbReference type="Pfam" id="PF00085">
    <property type="entry name" value="Thioredoxin"/>
    <property type="match status" value="1"/>
</dbReference>
<comment type="similarity">
    <text evidence="1">Belongs to the thioredoxin family.</text>
</comment>
<dbReference type="RefSeq" id="WP_373970375.1">
    <property type="nucleotide sequence ID" value="NZ_JBHDLJ010000001.1"/>
</dbReference>
<evidence type="ECO:0000256" key="2">
    <source>
        <dbReference type="ARBA" id="ARBA00023284"/>
    </source>
</evidence>
<dbReference type="InterPro" id="IPR011990">
    <property type="entry name" value="TPR-like_helical_dom_sf"/>
</dbReference>
<sequence length="321" mass="32791">MTSTDETGAASSRGAFDLSSLAGGPAAASADGAAPSGTPGTAGAGSPAPAATGDTWVRSVTQQEFPELIQLSNRVPVVVSLGSGGVPASAQLDAAIGRAVDGYAGRLVLATVDTDREQAIAQAFRIQQVPAVVALLNGQPVPMFQGAMAEDQLRSLLDELLQLGVQHGVAGTVPPFGGAPEEAPVPPLHQEAMDAIDAGDFDGAAAAYRKALAEKPNDHDAATGLAHVELLRRTTGADLEAVRRSAAENPDSVDDQLAVADLDLTGGHVEDAFARLVALIGRTGGDDRETARARLVELYSVVGNQDPRVAASRQALARVLF</sequence>
<evidence type="ECO:0000313" key="5">
    <source>
        <dbReference type="EMBL" id="MFB0833211.1"/>
    </source>
</evidence>
<evidence type="ECO:0000256" key="3">
    <source>
        <dbReference type="SAM" id="MobiDB-lite"/>
    </source>
</evidence>
<dbReference type="EMBL" id="JBHDLJ010000001">
    <property type="protein sequence ID" value="MFB0833211.1"/>
    <property type="molecule type" value="Genomic_DNA"/>
</dbReference>
<dbReference type="Gene3D" id="1.25.40.10">
    <property type="entry name" value="Tetratricopeptide repeat domain"/>
    <property type="match status" value="1"/>
</dbReference>
<dbReference type="PANTHER" id="PTHR45663">
    <property type="entry name" value="GEO12009P1"/>
    <property type="match status" value="1"/>
</dbReference>
<accession>A0ABV4UIZ6</accession>
<reference evidence="5 6" key="1">
    <citation type="submission" date="2024-09" db="EMBL/GenBank/DDBJ databases">
        <authorList>
            <person name="Salinas-Garcia M.A."/>
            <person name="Prieme A."/>
        </authorList>
    </citation>
    <scope>NUCLEOTIDE SEQUENCE [LARGE SCALE GENOMIC DNA]</scope>
    <source>
        <strain evidence="5 6">DSM 21081</strain>
    </source>
</reference>
<dbReference type="CDD" id="cd02956">
    <property type="entry name" value="ybbN"/>
    <property type="match status" value="1"/>
</dbReference>
<dbReference type="SUPFAM" id="SSF48452">
    <property type="entry name" value="TPR-like"/>
    <property type="match status" value="1"/>
</dbReference>
<gene>
    <name evidence="5" type="ORF">ACETWP_01305</name>
</gene>
<dbReference type="Pfam" id="PF14561">
    <property type="entry name" value="TPR_20"/>
    <property type="match status" value="1"/>
</dbReference>
<evidence type="ECO:0000259" key="4">
    <source>
        <dbReference type="Pfam" id="PF00085"/>
    </source>
</evidence>
<keyword evidence="2" id="KW-0676">Redox-active center</keyword>
<name>A0ABV4UIZ6_9MICC</name>
<keyword evidence="6" id="KW-1185">Reference proteome</keyword>